<dbReference type="InterPro" id="IPR051612">
    <property type="entry name" value="Teichoic_Acid_Biosynth"/>
</dbReference>
<keyword evidence="4" id="KW-0808">Transferase</keyword>
<accession>A0ABD5E219</accession>
<dbReference type="GO" id="GO:0005886">
    <property type="term" value="C:plasma membrane"/>
    <property type="evidence" value="ECO:0007669"/>
    <property type="project" value="UniProtKB-SubCell"/>
</dbReference>
<sequence>MSPVPPRLSVIVPVYDVETYLPACLDSLAAQTLREIEVVVVDDGSPDGSALIAEEYARRDPRFRLVRQENQGLGAARNTGIDAAHPEAEFLAFVDSDDMVPADAYRLMLASLDASGSDFATGNVRHIDSRRVWQSPMHRFLGTGAEQRTHVTRKQKLLTDRIACNKVFRKEFWTRHGLRFPVGVLYEDTPVIVPAHFLAEAVDIVSEPVYYWRMREGEAGPSITQRRTEPKAVRDRAAAVTEVSRFLAGRPEPEAARLRAAFDRNVLVSDLWAFLKVLPEGDDAYRAAFVRAANAFLDRVDPRTVHRLPAQARIKWLLVRKHETEALLGILAEERAGGRGRVHGGLRKYVSYESAPATGGPLPRRVHRIDRDLHLLASLRTLSWEEGGLRLTGHAWIDRIDQPGPLSAVKALALVEEGTGRRLVLPTRNVHCPEATVLSGRRQHTYDWSGFSHLLDPARLRPADGWRESVWRVGIVMAGGGLVRRRGLAAKGPDTAGNPPYQWLDEDHRLLPYSDHGVLRLRVERVRALVTGHRPLGEDALEIAGTLRSPLAEDDRLVLRLTNRRTGEVHELDAEVRRGAENTDYTVRVPLDVVALLPGTVAAETGETAEAGQEREDARAAADASGGTATADADLRPVPVPESGRPDSPSGTPTPVAASALLAARRAWSTSLVVIPATGPRRHYSTVVRDGLGDLQARLPASLAPGAENYEVALLSGSNGYLKIVGRALQARLTEVTWQDDTYTLRGSAPLELEGAGFVVKARDRFEEHAGEVRTLPGGRFEARFTPSRMSRRQRLPLASGRWNFFLRVPGQPLDVPLTIDRLSVPAFPVHGAVDGRAYELQARWHDFPQLNCLSELRTHERGVYHQARLRRDVYEAGRAKPLRDAVLFISYNGKQYSDSPRAVHEELVRRGSDLEQLWLVRDDQAALPPTARKVRLWSEEWFDALARARYIVTNAHLPHWIERRPGQVVVQTWHGTMLKKIGLDIEAPAFNPDYHEQLRAETKNWTFLVSANRFSTPILRRSMGFEGEILETGYPRNDVLYAPDLAERAKEIRESLGVPPGKRVILYAPTWRDDDAHSQGRFRFDLKLDTERARAELGHDHVLLVRRHSNTVDGVTGAGDGFVLDVSDYPDISELYLAADILVTDYSSVMFDYAHLRRPMVFFTYDLEHYRDTLRGFYFDFERNAPGPLVRTTDELVSALRDIDRVTADYSERYQLFHEEFCDLDDGHATERLVERMLAEGASGG</sequence>
<feature type="domain" description="Glycosyltransferase 2-like" evidence="8">
    <location>
        <begin position="9"/>
        <end position="171"/>
    </location>
</feature>
<dbReference type="InterPro" id="IPR007554">
    <property type="entry name" value="Glycerophosphate_synth"/>
</dbReference>
<dbReference type="InterPro" id="IPR043149">
    <property type="entry name" value="TagF_N"/>
</dbReference>
<name>A0ABD5E219_9ACTN</name>
<keyword evidence="6" id="KW-0472">Membrane</keyword>
<dbReference type="AlphaFoldDB" id="A0ABD5E219"/>
<evidence type="ECO:0000313" key="10">
    <source>
        <dbReference type="Proteomes" id="UP001183607"/>
    </source>
</evidence>
<evidence type="ECO:0000256" key="1">
    <source>
        <dbReference type="ARBA" id="ARBA00004202"/>
    </source>
</evidence>
<dbReference type="RefSeq" id="WP_311676573.1">
    <property type="nucleotide sequence ID" value="NZ_JAVRER010000003.1"/>
</dbReference>
<dbReference type="PANTHER" id="PTHR37316:SF3">
    <property type="entry name" value="TEICHOIC ACID GLYCEROL-PHOSPHATE TRANSFERASE"/>
    <property type="match status" value="1"/>
</dbReference>
<keyword evidence="5" id="KW-0777">Teichoic acid biosynthesis</keyword>
<dbReference type="PANTHER" id="PTHR37316">
    <property type="entry name" value="TEICHOIC ACID GLYCEROL-PHOSPHATE PRIMASE"/>
    <property type="match status" value="1"/>
</dbReference>
<feature type="compositionally biased region" description="Low complexity" evidence="7">
    <location>
        <begin position="621"/>
        <end position="632"/>
    </location>
</feature>
<proteinExistence type="inferred from homology"/>
<dbReference type="Gene3D" id="3.40.50.11820">
    <property type="match status" value="1"/>
</dbReference>
<comment type="subcellular location">
    <subcellularLocation>
        <location evidence="1">Cell membrane</location>
        <topology evidence="1">Peripheral membrane protein</topology>
    </subcellularLocation>
</comment>
<reference evidence="10" key="1">
    <citation type="submission" date="2023-07" db="EMBL/GenBank/DDBJ databases">
        <title>30 novel species of actinomycetes from the DSMZ collection.</title>
        <authorList>
            <person name="Nouioui I."/>
        </authorList>
    </citation>
    <scope>NUCLEOTIDE SEQUENCE [LARGE SCALE GENOMIC DNA]</scope>
    <source>
        <strain evidence="10">DSM 41982</strain>
    </source>
</reference>
<evidence type="ECO:0000313" key="9">
    <source>
        <dbReference type="EMBL" id="MDT0414345.1"/>
    </source>
</evidence>
<dbReference type="InterPro" id="IPR001173">
    <property type="entry name" value="Glyco_trans_2-like"/>
</dbReference>
<dbReference type="Pfam" id="PF00535">
    <property type="entry name" value="Glycos_transf_2"/>
    <property type="match status" value="1"/>
</dbReference>
<dbReference type="InterPro" id="IPR029044">
    <property type="entry name" value="Nucleotide-diphossugar_trans"/>
</dbReference>
<organism evidence="9 10">
    <name type="scientific">Streptomyces evansiae</name>
    <dbReference type="NCBI Taxonomy" id="3075535"/>
    <lineage>
        <taxon>Bacteria</taxon>
        <taxon>Bacillati</taxon>
        <taxon>Actinomycetota</taxon>
        <taxon>Actinomycetes</taxon>
        <taxon>Kitasatosporales</taxon>
        <taxon>Streptomycetaceae</taxon>
        <taxon>Streptomyces</taxon>
    </lineage>
</organism>
<evidence type="ECO:0000256" key="4">
    <source>
        <dbReference type="ARBA" id="ARBA00022679"/>
    </source>
</evidence>
<dbReference type="GO" id="GO:0016740">
    <property type="term" value="F:transferase activity"/>
    <property type="evidence" value="ECO:0007669"/>
    <property type="project" value="UniProtKB-KW"/>
</dbReference>
<evidence type="ECO:0000259" key="8">
    <source>
        <dbReference type="Pfam" id="PF00535"/>
    </source>
</evidence>
<protein>
    <submittedName>
        <fullName evidence="9">CDP-glycerol glycerophosphotransferase family protein</fullName>
    </submittedName>
</protein>
<evidence type="ECO:0000256" key="3">
    <source>
        <dbReference type="ARBA" id="ARBA00022475"/>
    </source>
</evidence>
<feature type="region of interest" description="Disordered" evidence="7">
    <location>
        <begin position="605"/>
        <end position="655"/>
    </location>
</feature>
<comment type="similarity">
    <text evidence="2">Belongs to the CDP-glycerol glycerophosphotransferase family.</text>
</comment>
<evidence type="ECO:0000256" key="5">
    <source>
        <dbReference type="ARBA" id="ARBA00022944"/>
    </source>
</evidence>
<dbReference type="Proteomes" id="UP001183607">
    <property type="component" value="Unassembled WGS sequence"/>
</dbReference>
<dbReference type="SUPFAM" id="SSF53448">
    <property type="entry name" value="Nucleotide-diphospho-sugar transferases"/>
    <property type="match status" value="1"/>
</dbReference>
<evidence type="ECO:0000256" key="7">
    <source>
        <dbReference type="SAM" id="MobiDB-lite"/>
    </source>
</evidence>
<keyword evidence="3" id="KW-1003">Cell membrane</keyword>
<dbReference type="Gene3D" id="3.90.550.10">
    <property type="entry name" value="Spore Coat Polysaccharide Biosynthesis Protein SpsA, Chain A"/>
    <property type="match status" value="1"/>
</dbReference>
<dbReference type="CDD" id="cd00761">
    <property type="entry name" value="Glyco_tranf_GTA_type"/>
    <property type="match status" value="1"/>
</dbReference>
<gene>
    <name evidence="9" type="ORF">RM574_02485</name>
</gene>
<evidence type="ECO:0000256" key="2">
    <source>
        <dbReference type="ARBA" id="ARBA00010488"/>
    </source>
</evidence>
<dbReference type="Gene3D" id="3.40.50.12580">
    <property type="match status" value="1"/>
</dbReference>
<dbReference type="Pfam" id="PF04464">
    <property type="entry name" value="Glyphos_transf"/>
    <property type="match status" value="1"/>
</dbReference>
<comment type="caution">
    <text evidence="9">The sequence shown here is derived from an EMBL/GenBank/DDBJ whole genome shotgun (WGS) entry which is preliminary data.</text>
</comment>
<evidence type="ECO:0000256" key="6">
    <source>
        <dbReference type="ARBA" id="ARBA00023136"/>
    </source>
</evidence>
<dbReference type="GO" id="GO:0019350">
    <property type="term" value="P:teichoic acid biosynthetic process"/>
    <property type="evidence" value="ECO:0007669"/>
    <property type="project" value="UniProtKB-KW"/>
</dbReference>
<dbReference type="SUPFAM" id="SSF53756">
    <property type="entry name" value="UDP-Glycosyltransferase/glycogen phosphorylase"/>
    <property type="match status" value="1"/>
</dbReference>
<dbReference type="InterPro" id="IPR043148">
    <property type="entry name" value="TagF_C"/>
</dbReference>
<dbReference type="EMBL" id="JAVRER010000003">
    <property type="protein sequence ID" value="MDT0414345.1"/>
    <property type="molecule type" value="Genomic_DNA"/>
</dbReference>